<dbReference type="RefSeq" id="WP_188386892.1">
    <property type="nucleotide sequence ID" value="NZ_BMFK01000001.1"/>
</dbReference>
<comment type="caution">
    <text evidence="1">The sequence shown here is derived from an EMBL/GenBank/DDBJ whole genome shotgun (WGS) entry which is preliminary data.</text>
</comment>
<organism evidence="1 2">
    <name type="scientific">Priestia taiwanensis</name>
    <dbReference type="NCBI Taxonomy" id="1347902"/>
    <lineage>
        <taxon>Bacteria</taxon>
        <taxon>Bacillati</taxon>
        <taxon>Bacillota</taxon>
        <taxon>Bacilli</taxon>
        <taxon>Bacillales</taxon>
        <taxon>Bacillaceae</taxon>
        <taxon>Priestia</taxon>
    </lineage>
</organism>
<dbReference type="EMBL" id="BMFK01000001">
    <property type="protein sequence ID" value="GGE57848.1"/>
    <property type="molecule type" value="Genomic_DNA"/>
</dbReference>
<evidence type="ECO:0000313" key="1">
    <source>
        <dbReference type="EMBL" id="GGE57848.1"/>
    </source>
</evidence>
<dbReference type="AlphaFoldDB" id="A0A917EL88"/>
<accession>A0A917EL88</accession>
<name>A0A917EL88_9BACI</name>
<reference evidence="1" key="2">
    <citation type="submission" date="2020-09" db="EMBL/GenBank/DDBJ databases">
        <authorList>
            <person name="Sun Q."/>
            <person name="Zhou Y."/>
        </authorList>
    </citation>
    <scope>NUCLEOTIDE SEQUENCE</scope>
    <source>
        <strain evidence="1">CGMCC 1.12698</strain>
    </source>
</reference>
<gene>
    <name evidence="1" type="ORF">GCM10007140_05290</name>
</gene>
<dbReference type="Proteomes" id="UP000605259">
    <property type="component" value="Unassembled WGS sequence"/>
</dbReference>
<protein>
    <submittedName>
        <fullName evidence="1">Uncharacterized protein</fullName>
    </submittedName>
</protein>
<evidence type="ECO:0000313" key="2">
    <source>
        <dbReference type="Proteomes" id="UP000605259"/>
    </source>
</evidence>
<sequence length="49" mass="5987">MSWDKLTDEEKERYCSLKECMIDALSVKEVQLYERLIHELLDKVNERQK</sequence>
<proteinExistence type="predicted"/>
<reference evidence="1" key="1">
    <citation type="journal article" date="2014" name="Int. J. Syst. Evol. Microbiol.">
        <title>Complete genome sequence of Corynebacterium casei LMG S-19264T (=DSM 44701T), isolated from a smear-ripened cheese.</title>
        <authorList>
            <consortium name="US DOE Joint Genome Institute (JGI-PGF)"/>
            <person name="Walter F."/>
            <person name="Albersmeier A."/>
            <person name="Kalinowski J."/>
            <person name="Ruckert C."/>
        </authorList>
    </citation>
    <scope>NUCLEOTIDE SEQUENCE</scope>
    <source>
        <strain evidence="1">CGMCC 1.12698</strain>
    </source>
</reference>
<keyword evidence="2" id="KW-1185">Reference proteome</keyword>